<dbReference type="OrthoDB" id="5428321at2759"/>
<reference evidence="2 3" key="1">
    <citation type="submission" date="2015-01" db="EMBL/GenBank/DDBJ databases">
        <title>The Genome Sequence of Exophiala oligosperma CBS72588.</title>
        <authorList>
            <consortium name="The Broad Institute Genomics Platform"/>
            <person name="Cuomo C."/>
            <person name="de Hoog S."/>
            <person name="Gorbushina A."/>
            <person name="Stielow B."/>
            <person name="Teixiera M."/>
            <person name="Abouelleil A."/>
            <person name="Chapman S.B."/>
            <person name="Priest M."/>
            <person name="Young S.K."/>
            <person name="Wortman J."/>
            <person name="Nusbaum C."/>
            <person name="Birren B."/>
        </authorList>
    </citation>
    <scope>NUCLEOTIDE SEQUENCE [LARGE SCALE GENOMIC DNA]</scope>
    <source>
        <strain evidence="2 3">CBS 72588</strain>
    </source>
</reference>
<feature type="compositionally biased region" description="Basic and acidic residues" evidence="1">
    <location>
        <begin position="1"/>
        <end position="10"/>
    </location>
</feature>
<evidence type="ECO:0000313" key="3">
    <source>
        <dbReference type="Proteomes" id="UP000053342"/>
    </source>
</evidence>
<dbReference type="VEuPathDB" id="FungiDB:PV06_11785"/>
<dbReference type="GeneID" id="27363859"/>
<proteinExistence type="predicted"/>
<dbReference type="EMBL" id="KN847393">
    <property type="protein sequence ID" value="KIW35894.1"/>
    <property type="molecule type" value="Genomic_DNA"/>
</dbReference>
<dbReference type="HOGENOM" id="CLU_089032_1_1_1"/>
<name>A0A0D2DJJ3_9EURO</name>
<dbReference type="STRING" id="215243.A0A0D2DJJ3"/>
<evidence type="ECO:0000313" key="2">
    <source>
        <dbReference type="EMBL" id="KIW35894.1"/>
    </source>
</evidence>
<protein>
    <submittedName>
        <fullName evidence="2">Uncharacterized protein</fullName>
    </submittedName>
</protein>
<dbReference type="RefSeq" id="XP_016256110.1">
    <property type="nucleotide sequence ID" value="XM_016413513.1"/>
</dbReference>
<feature type="region of interest" description="Disordered" evidence="1">
    <location>
        <begin position="1"/>
        <end position="21"/>
    </location>
</feature>
<evidence type="ECO:0000256" key="1">
    <source>
        <dbReference type="SAM" id="MobiDB-lite"/>
    </source>
</evidence>
<keyword evidence="3" id="KW-1185">Reference proteome</keyword>
<organism evidence="2 3">
    <name type="scientific">Exophiala oligosperma</name>
    <dbReference type="NCBI Taxonomy" id="215243"/>
    <lineage>
        <taxon>Eukaryota</taxon>
        <taxon>Fungi</taxon>
        <taxon>Dikarya</taxon>
        <taxon>Ascomycota</taxon>
        <taxon>Pezizomycotina</taxon>
        <taxon>Eurotiomycetes</taxon>
        <taxon>Chaetothyriomycetidae</taxon>
        <taxon>Chaetothyriales</taxon>
        <taxon>Herpotrichiellaceae</taxon>
        <taxon>Exophiala</taxon>
    </lineage>
</organism>
<gene>
    <name evidence="2" type="ORF">PV06_11785</name>
</gene>
<dbReference type="AlphaFoldDB" id="A0A0D2DJJ3"/>
<accession>A0A0D2DJJ3</accession>
<dbReference type="Proteomes" id="UP000053342">
    <property type="component" value="Unassembled WGS sequence"/>
</dbReference>
<sequence>MLRGSMDSHKAAPRPANQRRARWRERCRRLLSEHIQKHLGIEVAPREVRLIPEPDSLYEWDYLPERQHLFQKQISKHNIAACKEIAAGIGESIYAVSRGVPRSTTVETQVTGNALYQNLQEASKSRSFSSIVMELTERTRIQSSQLTEARKLIEERDDTVGCLRTQNEEGERRIVEFEQQIATALARFRDFQHCVNTFQDDIMSVLR</sequence>